<dbReference type="AlphaFoldDB" id="A0A8D8W761"/>
<feature type="compositionally biased region" description="Basic residues" evidence="1">
    <location>
        <begin position="157"/>
        <end position="168"/>
    </location>
</feature>
<dbReference type="EMBL" id="HBUF01393478">
    <property type="protein sequence ID" value="CAG6734711.1"/>
    <property type="molecule type" value="Transcribed_RNA"/>
</dbReference>
<dbReference type="EMBL" id="HBUF01579009">
    <property type="protein sequence ID" value="CAG6769468.1"/>
    <property type="molecule type" value="Transcribed_RNA"/>
</dbReference>
<dbReference type="EMBL" id="HBUF01158601">
    <property type="protein sequence ID" value="CAG6649589.1"/>
    <property type="molecule type" value="Transcribed_RNA"/>
</dbReference>
<dbReference type="EMBL" id="HBUF01393479">
    <property type="protein sequence ID" value="CAG6734712.1"/>
    <property type="molecule type" value="Transcribed_RNA"/>
</dbReference>
<dbReference type="PANTHER" id="PTHR13425:SF3">
    <property type="entry name" value="HEADCASE PROTEIN HOMOLOG"/>
    <property type="match status" value="1"/>
</dbReference>
<feature type="region of interest" description="Disordered" evidence="1">
    <location>
        <begin position="156"/>
        <end position="226"/>
    </location>
</feature>
<dbReference type="InterPro" id="IPR054537">
    <property type="entry name" value="HECA_N"/>
</dbReference>
<evidence type="ECO:0000259" key="3">
    <source>
        <dbReference type="Pfam" id="PF16002"/>
    </source>
</evidence>
<dbReference type="Pfam" id="PF15353">
    <property type="entry name" value="HECA_N"/>
    <property type="match status" value="1"/>
</dbReference>
<name>A0A8D8W761_9HEMI</name>
<dbReference type="EMBL" id="HBUF01158600">
    <property type="protein sequence ID" value="CAG6649588.1"/>
    <property type="molecule type" value="Transcribed_RNA"/>
</dbReference>
<dbReference type="PANTHER" id="PTHR13425">
    <property type="entry name" value="HEADCASE PROTEIN"/>
    <property type="match status" value="1"/>
</dbReference>
<dbReference type="EMBL" id="HBUF01579010">
    <property type="protein sequence ID" value="CAG6769469.1"/>
    <property type="molecule type" value="Transcribed_RNA"/>
</dbReference>
<reference evidence="4" key="1">
    <citation type="submission" date="2021-05" db="EMBL/GenBank/DDBJ databases">
        <authorList>
            <person name="Alioto T."/>
            <person name="Alioto T."/>
            <person name="Gomez Garrido J."/>
        </authorList>
    </citation>
    <scope>NUCLEOTIDE SEQUENCE</scope>
</reference>
<accession>A0A8D8W761</accession>
<evidence type="ECO:0000313" key="4">
    <source>
        <dbReference type="EMBL" id="CAG6649588.1"/>
    </source>
</evidence>
<proteinExistence type="predicted"/>
<dbReference type="InterPro" id="IPR031947">
    <property type="entry name" value="Headcase_mid"/>
</dbReference>
<feature type="compositionally biased region" description="Polar residues" evidence="1">
    <location>
        <begin position="217"/>
        <end position="226"/>
    </location>
</feature>
<protein>
    <submittedName>
        <fullName evidence="4">Headcase protein</fullName>
    </submittedName>
</protein>
<dbReference type="InterPro" id="IPR026066">
    <property type="entry name" value="Headcase"/>
</dbReference>
<feature type="domain" description="Headcase middle" evidence="3">
    <location>
        <begin position="247"/>
        <end position="444"/>
    </location>
</feature>
<feature type="compositionally biased region" description="Low complexity" evidence="1">
    <location>
        <begin position="200"/>
        <end position="216"/>
    </location>
</feature>
<organism evidence="4">
    <name type="scientific">Cacopsylla melanoneura</name>
    <dbReference type="NCBI Taxonomy" id="428564"/>
    <lineage>
        <taxon>Eukaryota</taxon>
        <taxon>Metazoa</taxon>
        <taxon>Ecdysozoa</taxon>
        <taxon>Arthropoda</taxon>
        <taxon>Hexapoda</taxon>
        <taxon>Insecta</taxon>
        <taxon>Pterygota</taxon>
        <taxon>Neoptera</taxon>
        <taxon>Paraneoptera</taxon>
        <taxon>Hemiptera</taxon>
        <taxon>Sternorrhyncha</taxon>
        <taxon>Psylloidea</taxon>
        <taxon>Psyllidae</taxon>
        <taxon>Psyllinae</taxon>
        <taxon>Cacopsylla</taxon>
    </lineage>
</organism>
<sequence length="453" mass="50591">MLTLMYNMTPRRGAGGYSVPLQDIHNLPSDRDGIDSYSSTHCCVPGECLRGKQPIRYDQIQDAIKVTCNNDNCTNGNFMHKECFDQWEQSVLTYLKNCGRARSWSDRQRQQNLWTKKGYDLAYKACSCSCGSGHLRKDLDWNATLLTGLVKEDDLTKKKKKKNSKSKPTKPTLSISALHNNTSNIGLTSLTSVGDGRGRTGSLSSSNGSASLPDSGLSVSPIHTMSSSGAKRKIRFDQIGDSRSVSAMNGSGIFTRRQDFSSFNSLPRHKLNSYHIKMEDEGNHGNDDTRCFILSTLAAHNSPRVVCLLCSSALPVYDRYPLVDGTFFLSPRQHSKHCFEAKYEGKTQYLSVVCMDCLEGTAPSRRIKCRFCATPWDGSSLVLGTMYSYDIFAAQACCTERYKCNNCQKSLASSFQKMPFYSDYSHDIMCSQCTVQDFHFVKSLAFCFARDIP</sequence>
<dbReference type="EMBL" id="HBUF01579011">
    <property type="protein sequence ID" value="CAG6769470.1"/>
    <property type="molecule type" value="Transcribed_RNA"/>
</dbReference>
<evidence type="ECO:0000256" key="1">
    <source>
        <dbReference type="SAM" id="MobiDB-lite"/>
    </source>
</evidence>
<feature type="compositionally biased region" description="Polar residues" evidence="1">
    <location>
        <begin position="173"/>
        <end position="192"/>
    </location>
</feature>
<feature type="domain" description="Headcase N-terminal" evidence="2">
    <location>
        <begin position="41"/>
        <end position="141"/>
    </location>
</feature>
<dbReference type="EMBL" id="HBUF01393480">
    <property type="protein sequence ID" value="CAG6734713.1"/>
    <property type="molecule type" value="Transcribed_RNA"/>
</dbReference>
<evidence type="ECO:0000259" key="2">
    <source>
        <dbReference type="Pfam" id="PF15353"/>
    </source>
</evidence>
<dbReference type="EMBL" id="HBUF01158599">
    <property type="protein sequence ID" value="CAG6649587.1"/>
    <property type="molecule type" value="Transcribed_RNA"/>
</dbReference>
<dbReference type="Pfam" id="PF16002">
    <property type="entry name" value="Headcase"/>
    <property type="match status" value="1"/>
</dbReference>